<gene>
    <name evidence="2" type="ORF">SapgrDRAFT_3428</name>
</gene>
<evidence type="ECO:0000256" key="1">
    <source>
        <dbReference type="SAM" id="MobiDB-lite"/>
    </source>
</evidence>
<dbReference type="EMBL" id="JH719942">
    <property type="protein sequence ID" value="EJF55066.1"/>
    <property type="molecule type" value="Genomic_DNA"/>
</dbReference>
<organism evidence="2 3">
    <name type="scientific">Saprospira grandis DSM 2844</name>
    <dbReference type="NCBI Taxonomy" id="694433"/>
    <lineage>
        <taxon>Bacteria</taxon>
        <taxon>Pseudomonadati</taxon>
        <taxon>Bacteroidota</taxon>
        <taxon>Saprospiria</taxon>
        <taxon>Saprospirales</taxon>
        <taxon>Saprospiraceae</taxon>
        <taxon>Saprospira</taxon>
    </lineage>
</organism>
<dbReference type="Proteomes" id="UP000005113">
    <property type="component" value="Unassembled WGS sequence"/>
</dbReference>
<evidence type="ECO:0000313" key="3">
    <source>
        <dbReference type="Proteomes" id="UP000005113"/>
    </source>
</evidence>
<feature type="compositionally biased region" description="Low complexity" evidence="1">
    <location>
        <begin position="1"/>
        <end position="15"/>
    </location>
</feature>
<dbReference type="OrthoDB" id="878730at2"/>
<feature type="region of interest" description="Disordered" evidence="1">
    <location>
        <begin position="1"/>
        <end position="25"/>
    </location>
</feature>
<reference evidence="3" key="1">
    <citation type="journal article" date="2012" name="Stand. Genomic Sci.">
        <title>Permanent draft genome sequence of the gliding predator Saprospira grandis strain Sa g1 (= HR1).</title>
        <authorList>
            <person name="Mavromatis K."/>
            <person name="Chertkov O."/>
            <person name="Lapidus A."/>
            <person name="Nolan M."/>
            <person name="Lucas S."/>
            <person name="Tice H."/>
            <person name="Del Rio T.G."/>
            <person name="Cheng J.F."/>
            <person name="Han C."/>
            <person name="Tapia R."/>
            <person name="Bruce D."/>
            <person name="Goodwin L.A."/>
            <person name="Pitluck S."/>
            <person name="Huntemann M."/>
            <person name="Liolios K."/>
            <person name="Pagani I."/>
            <person name="Ivanova N."/>
            <person name="Mikhailova N."/>
            <person name="Pati A."/>
            <person name="Chen A."/>
            <person name="Palaniappan K."/>
            <person name="Land M."/>
            <person name="Brambilla E.M."/>
            <person name="Rohde M."/>
            <person name="Spring S."/>
            <person name="Goker M."/>
            <person name="Detter J.C."/>
            <person name="Bristow J."/>
            <person name="Eisen J.A."/>
            <person name="Markowitz V."/>
            <person name="Hugenholtz P."/>
            <person name="Kyrpides N.C."/>
            <person name="Klenk H.P."/>
            <person name="Woyke T."/>
        </authorList>
    </citation>
    <scope>NUCLEOTIDE SEQUENCE [LARGE SCALE GENOMIC DNA]</scope>
    <source>
        <strain evidence="3">DSM 2844</strain>
    </source>
</reference>
<evidence type="ECO:0000313" key="2">
    <source>
        <dbReference type="EMBL" id="EJF55066.1"/>
    </source>
</evidence>
<name>J0Y0K7_9BACT</name>
<dbReference type="HOGENOM" id="CLU_888240_0_0_10"/>
<protein>
    <submittedName>
        <fullName evidence="2">Uncharacterized protein</fullName>
    </submittedName>
</protein>
<dbReference type="AlphaFoldDB" id="J0Y0K7"/>
<dbReference type="RefSeq" id="WP_002661085.1">
    <property type="nucleotide sequence ID" value="NZ_JH719942.1"/>
</dbReference>
<feature type="region of interest" description="Disordered" evidence="1">
    <location>
        <begin position="289"/>
        <end position="313"/>
    </location>
</feature>
<sequence length="313" mass="35158">MAKQLQKQQEKQGLGAVQGQKNNIESTEAAYPMSYTAGYENGYEAYPPLYGEGELAEVDQKPNFKFPKELLEEYREKYPYFVSYIENNIKNDLMNNELILEALERFSGGNLTPEQVEKDATWGEGSSPLIVIRDMTDGQNGQYVRGHGSGGEGVFEQANSEHYIVLDETLIIAFEEEMSKQNKSTDLGKKASLLVIMSTFWEEYVHYGDGRDGIDYDEVNDIPKEKNLDSEGDGYDEFDEGNAAESYILGNRDMILGNTITPMDKTSLIEAVQTLFSVEKGKLFELQPDGRALPTKDAPELKNPSIIPTLPKR</sequence>
<accession>J0Y0K7</accession>
<proteinExistence type="predicted"/>